<evidence type="ECO:0000313" key="1">
    <source>
        <dbReference type="EMBL" id="MER5172676.1"/>
    </source>
</evidence>
<evidence type="ECO:0000313" key="2">
    <source>
        <dbReference type="Proteomes" id="UP001438953"/>
    </source>
</evidence>
<protein>
    <recommendedName>
        <fullName evidence="3">DUF4131 domain-containing protein</fullName>
    </recommendedName>
</protein>
<keyword evidence="2" id="KW-1185">Reference proteome</keyword>
<dbReference type="RefSeq" id="WP_350937650.1">
    <property type="nucleotide sequence ID" value="NZ_JAYWLC010000009.1"/>
</dbReference>
<organism evidence="1 2">
    <name type="scientific">Thioclava kandeliae</name>
    <dbReference type="NCBI Taxonomy" id="3070818"/>
    <lineage>
        <taxon>Bacteria</taxon>
        <taxon>Pseudomonadati</taxon>
        <taxon>Pseudomonadota</taxon>
        <taxon>Alphaproteobacteria</taxon>
        <taxon>Rhodobacterales</taxon>
        <taxon>Paracoccaceae</taxon>
        <taxon>Thioclava</taxon>
    </lineage>
</organism>
<comment type="caution">
    <text evidence="1">The sequence shown here is derived from an EMBL/GenBank/DDBJ whole genome shotgun (WGS) entry which is preliminary data.</text>
</comment>
<accession>A0ABV1SIF5</accession>
<evidence type="ECO:0008006" key="3">
    <source>
        <dbReference type="Google" id="ProtNLM"/>
    </source>
</evidence>
<dbReference type="Proteomes" id="UP001438953">
    <property type="component" value="Unassembled WGS sequence"/>
</dbReference>
<name>A0ABV1SIF5_9RHOB</name>
<proteinExistence type="predicted"/>
<reference evidence="1 2" key="1">
    <citation type="submission" date="2024-06" db="EMBL/GenBank/DDBJ databases">
        <title>Thioclava kandeliae sp. nov. from a rhizosphere soil sample of Kandelia candel in a mangrove.</title>
        <authorList>
            <person name="Mu T."/>
        </authorList>
    </citation>
    <scope>NUCLEOTIDE SEQUENCE [LARGE SCALE GENOMIC DNA]</scope>
    <source>
        <strain evidence="1 2">CPCC 100088</strain>
    </source>
</reference>
<gene>
    <name evidence="1" type="ORF">VSX56_12920</name>
</gene>
<sequence length="148" mass="17288">MINAMWRQLARERQIWLRLVLGYLFLVTVPPWVESTFWPVSGPLHITEVTETPEGVRIKGWAVKYRSDCDFLAPEWWLGERDGRAVRVAARFDDKPQIRPAGRMEFEALVVGLTKDQLDDSYSDVRHACHGRIGDRAFLWATRSKFWN</sequence>
<dbReference type="EMBL" id="JAYWLC010000009">
    <property type="protein sequence ID" value="MER5172676.1"/>
    <property type="molecule type" value="Genomic_DNA"/>
</dbReference>